<dbReference type="Proteomes" id="UP000777774">
    <property type="component" value="Unassembled WGS sequence"/>
</dbReference>
<protein>
    <submittedName>
        <fullName evidence="3">DegT/DnrJ/EryC1/StrS family aminotransferase</fullName>
    </submittedName>
</protein>
<dbReference type="Gene3D" id="3.90.1150.10">
    <property type="entry name" value="Aspartate Aminotransferase, domain 1"/>
    <property type="match status" value="1"/>
</dbReference>
<evidence type="ECO:0000313" key="3">
    <source>
        <dbReference type="EMBL" id="NKY39008.1"/>
    </source>
</evidence>
<dbReference type="InterPro" id="IPR015421">
    <property type="entry name" value="PyrdxlP-dep_Trfase_major"/>
</dbReference>
<dbReference type="EMBL" id="JAAXOY010000087">
    <property type="protein sequence ID" value="NKY39008.1"/>
    <property type="molecule type" value="Genomic_DNA"/>
</dbReference>
<comment type="similarity">
    <text evidence="2">Belongs to the DegT/DnrJ/EryC1 family.</text>
</comment>
<dbReference type="InterPro" id="IPR000653">
    <property type="entry name" value="DegT/StrS_aminotransferase"/>
</dbReference>
<dbReference type="Pfam" id="PF01041">
    <property type="entry name" value="DegT_DnrJ_EryC1"/>
    <property type="match status" value="1"/>
</dbReference>
<proteinExistence type="inferred from homology"/>
<dbReference type="Gene3D" id="3.40.640.10">
    <property type="entry name" value="Type I PLP-dependent aspartate aminotransferase-like (Major domain)"/>
    <property type="match status" value="1"/>
</dbReference>
<evidence type="ECO:0000256" key="1">
    <source>
        <dbReference type="ARBA" id="ARBA00001933"/>
    </source>
</evidence>
<dbReference type="PANTHER" id="PTHR30244">
    <property type="entry name" value="TRANSAMINASE"/>
    <property type="match status" value="1"/>
</dbReference>
<evidence type="ECO:0000313" key="4">
    <source>
        <dbReference type="Proteomes" id="UP000777774"/>
    </source>
</evidence>
<evidence type="ECO:0000256" key="2">
    <source>
        <dbReference type="RuleBase" id="RU004508"/>
    </source>
</evidence>
<gene>
    <name evidence="3" type="ORF">HGA02_05510</name>
</gene>
<sequence length="398" mass="44291">MTTPQPETRYSLSQSSWDDAEYAALQRVIASGQFTMAAETAEYERVFAEYLDSPYCVAVNSGSTANLLMVAALRYRQENPLQPGDEVIVPAVSWPTTYYPLSQYGLRLKFVDIDAETLNYDLDALEAAITDRTRLVMVVNLLGNANDFDRVRALCEPRGIEFVEDNCESLGATFQGRQCGTHGLMGSFSGFFSHHISTMEGGVICTADEELYHILLTLRAHGWTRNLPKFNRVTGEKSDNPFEESFKFVLPGYSVRPLEMSAAVGIEQIAKLPGFIADRRRNAERFLELMARYPQLMTQREIGEASWFGFSMVVRPDAPFSRADLVRAFQAAGIECRPVVAGNFAKNPVMRWLDHEVHGELTNADLIDTNGLFIGNREGDLGAELELLGSVLDELVGA</sequence>
<keyword evidence="2" id="KW-0663">Pyridoxal phosphate</keyword>
<reference evidence="3 4" key="1">
    <citation type="submission" date="2020-04" db="EMBL/GenBank/DDBJ databases">
        <title>MicrobeNet Type strains.</title>
        <authorList>
            <person name="Nicholson A.C."/>
        </authorList>
    </citation>
    <scope>NUCLEOTIDE SEQUENCE [LARGE SCALE GENOMIC DNA]</scope>
    <source>
        <strain evidence="3 4">ATCC BAA-787</strain>
    </source>
</reference>
<organism evidence="3 4">
    <name type="scientific">Cellulomonas septica</name>
    <dbReference type="NCBI Taxonomy" id="285080"/>
    <lineage>
        <taxon>Bacteria</taxon>
        <taxon>Bacillati</taxon>
        <taxon>Actinomycetota</taxon>
        <taxon>Actinomycetes</taxon>
        <taxon>Micrococcales</taxon>
        <taxon>Cellulomonadaceae</taxon>
        <taxon>Cellulomonas</taxon>
    </lineage>
</organism>
<dbReference type="RefSeq" id="WP_168678155.1">
    <property type="nucleotide sequence ID" value="NZ_JAAXOY010000087.1"/>
</dbReference>
<keyword evidence="3" id="KW-0808">Transferase</keyword>
<comment type="cofactor">
    <cofactor evidence="1">
        <name>pyridoxal 5'-phosphate</name>
        <dbReference type="ChEBI" id="CHEBI:597326"/>
    </cofactor>
</comment>
<keyword evidence="4" id="KW-1185">Reference proteome</keyword>
<dbReference type="SUPFAM" id="SSF53383">
    <property type="entry name" value="PLP-dependent transferases"/>
    <property type="match status" value="1"/>
</dbReference>
<dbReference type="PANTHER" id="PTHR30244:SF34">
    <property type="entry name" value="DTDP-4-AMINO-4,6-DIDEOXYGALACTOSE TRANSAMINASE"/>
    <property type="match status" value="1"/>
</dbReference>
<dbReference type="GO" id="GO:0008483">
    <property type="term" value="F:transaminase activity"/>
    <property type="evidence" value="ECO:0007669"/>
    <property type="project" value="UniProtKB-KW"/>
</dbReference>
<dbReference type="CDD" id="cd00616">
    <property type="entry name" value="AHBA_syn"/>
    <property type="match status" value="1"/>
</dbReference>
<name>A0ABX1JXF5_9CELL</name>
<accession>A0ABX1JXF5</accession>
<dbReference type="InterPro" id="IPR015424">
    <property type="entry name" value="PyrdxlP-dep_Trfase"/>
</dbReference>
<keyword evidence="3" id="KW-0032">Aminotransferase</keyword>
<dbReference type="InterPro" id="IPR015422">
    <property type="entry name" value="PyrdxlP-dep_Trfase_small"/>
</dbReference>
<comment type="caution">
    <text evidence="3">The sequence shown here is derived from an EMBL/GenBank/DDBJ whole genome shotgun (WGS) entry which is preliminary data.</text>
</comment>
<dbReference type="PIRSF" id="PIRSF000390">
    <property type="entry name" value="PLP_StrS"/>
    <property type="match status" value="1"/>
</dbReference>